<dbReference type="GO" id="GO:0003700">
    <property type="term" value="F:DNA-binding transcription factor activity"/>
    <property type="evidence" value="ECO:0007669"/>
    <property type="project" value="InterPro"/>
</dbReference>
<dbReference type="SUPFAM" id="SSF53822">
    <property type="entry name" value="Periplasmic binding protein-like I"/>
    <property type="match status" value="1"/>
</dbReference>
<dbReference type="SMART" id="SM00345">
    <property type="entry name" value="HTH_GNTR"/>
    <property type="match status" value="1"/>
</dbReference>
<dbReference type="PROSITE" id="PS50949">
    <property type="entry name" value="HTH_GNTR"/>
    <property type="match status" value="1"/>
</dbReference>
<proteinExistence type="predicted"/>
<reference evidence="6" key="1">
    <citation type="submission" date="2016-10" db="EMBL/GenBank/DDBJ databases">
        <authorList>
            <person name="Varghese N."/>
            <person name="Submissions S."/>
        </authorList>
    </citation>
    <scope>NUCLEOTIDE SEQUENCE [LARGE SCALE GENOMIC DNA]</scope>
    <source>
        <strain evidence="6">DSM 14807</strain>
    </source>
</reference>
<dbReference type="EMBL" id="FPCJ01000001">
    <property type="protein sequence ID" value="SFV36018.1"/>
    <property type="molecule type" value="Genomic_DNA"/>
</dbReference>
<dbReference type="CDD" id="cd07377">
    <property type="entry name" value="WHTH_GntR"/>
    <property type="match status" value="1"/>
</dbReference>
<dbReference type="PANTHER" id="PTHR38445">
    <property type="entry name" value="HTH-TYPE TRANSCRIPTIONAL REPRESSOR YTRA"/>
    <property type="match status" value="1"/>
</dbReference>
<dbReference type="Gene3D" id="3.40.50.2300">
    <property type="match status" value="1"/>
</dbReference>
<dbReference type="InterPro" id="IPR000524">
    <property type="entry name" value="Tscrpt_reg_HTH_GntR"/>
</dbReference>
<dbReference type="InterPro" id="IPR036388">
    <property type="entry name" value="WH-like_DNA-bd_sf"/>
</dbReference>
<dbReference type="Gene3D" id="1.10.10.10">
    <property type="entry name" value="Winged helix-like DNA-binding domain superfamily/Winged helix DNA-binding domain"/>
    <property type="match status" value="1"/>
</dbReference>
<evidence type="ECO:0000259" key="4">
    <source>
        <dbReference type="PROSITE" id="PS50949"/>
    </source>
</evidence>
<keyword evidence="3" id="KW-0804">Transcription</keyword>
<feature type="domain" description="HTH gntR-type" evidence="4">
    <location>
        <begin position="8"/>
        <end position="76"/>
    </location>
</feature>
<dbReference type="InterPro" id="IPR046335">
    <property type="entry name" value="LacI/GalR-like_sensor"/>
</dbReference>
<dbReference type="SUPFAM" id="SSF46785">
    <property type="entry name" value="Winged helix' DNA-binding domain"/>
    <property type="match status" value="1"/>
</dbReference>
<dbReference type="STRING" id="1393122.SAMN05660895_2386"/>
<sequence length="334" mass="39129">MIEFEDANPKYLQIVDAVIDAIRTRKLHRGQRVPSINELSEEFLLSRDTVEKAYRELRRRGIITSVKGKGYFINRTDIQSQLRVMLLFNKISNYKKQIYNSFVRTLGESAKVDLYIHHFNAHIFESLVQNALGLYDYYVVMPHFYEDTELALQVLQQIPPEKLILLDRNLPQLKSVFGAVYQDFEMDICHALYEAEDMLRRYQELILVFPEIIPYPPEIMRGFKRFCLETNFDFDIIREISSHTPVQKGEAYVVIEETDLVNLIKLCRSQGLQIGKDIGIISYNETPLKEILLDGITVITTDHEQMGRLAAQIILEKREQRIKNTFHLIRRNSL</sequence>
<keyword evidence="1" id="KW-0805">Transcription regulation</keyword>
<accession>A0A1I7NMX3</accession>
<evidence type="ECO:0000256" key="2">
    <source>
        <dbReference type="ARBA" id="ARBA00023125"/>
    </source>
</evidence>
<organism evidence="5 6">
    <name type="scientific">Thermoflavifilum thermophilum</name>
    <dbReference type="NCBI Taxonomy" id="1393122"/>
    <lineage>
        <taxon>Bacteria</taxon>
        <taxon>Pseudomonadati</taxon>
        <taxon>Bacteroidota</taxon>
        <taxon>Chitinophagia</taxon>
        <taxon>Chitinophagales</taxon>
        <taxon>Chitinophagaceae</taxon>
        <taxon>Thermoflavifilum</taxon>
    </lineage>
</organism>
<protein>
    <submittedName>
        <fullName evidence="5">Transcriptional regulator, GntR family</fullName>
    </submittedName>
</protein>
<dbReference type="Proteomes" id="UP000199537">
    <property type="component" value="Unassembled WGS sequence"/>
</dbReference>
<name>A0A1I7NMX3_9BACT</name>
<dbReference type="PRINTS" id="PR00035">
    <property type="entry name" value="HTHGNTR"/>
</dbReference>
<gene>
    <name evidence="5" type="ORF">SAMN05660895_2386</name>
</gene>
<dbReference type="Pfam" id="PF13377">
    <property type="entry name" value="Peripla_BP_3"/>
    <property type="match status" value="1"/>
</dbReference>
<keyword evidence="6" id="KW-1185">Reference proteome</keyword>
<dbReference type="AlphaFoldDB" id="A0A1I7NMX3"/>
<keyword evidence="2" id="KW-0238">DNA-binding</keyword>
<evidence type="ECO:0000256" key="3">
    <source>
        <dbReference type="ARBA" id="ARBA00023163"/>
    </source>
</evidence>
<dbReference type="InterPro" id="IPR028082">
    <property type="entry name" value="Peripla_BP_I"/>
</dbReference>
<evidence type="ECO:0000313" key="5">
    <source>
        <dbReference type="EMBL" id="SFV36018.1"/>
    </source>
</evidence>
<dbReference type="InterPro" id="IPR036390">
    <property type="entry name" value="WH_DNA-bd_sf"/>
</dbReference>
<dbReference type="PANTHER" id="PTHR38445:SF10">
    <property type="entry name" value="GNTR-FAMILY TRANSCRIPTIONAL REGULATOR"/>
    <property type="match status" value="1"/>
</dbReference>
<dbReference type="GO" id="GO:0003677">
    <property type="term" value="F:DNA binding"/>
    <property type="evidence" value="ECO:0007669"/>
    <property type="project" value="UniProtKB-KW"/>
</dbReference>
<dbReference type="Pfam" id="PF00392">
    <property type="entry name" value="GntR"/>
    <property type="match status" value="1"/>
</dbReference>
<evidence type="ECO:0000256" key="1">
    <source>
        <dbReference type="ARBA" id="ARBA00023015"/>
    </source>
</evidence>
<evidence type="ECO:0000313" key="6">
    <source>
        <dbReference type="Proteomes" id="UP000199537"/>
    </source>
</evidence>